<protein>
    <recommendedName>
        <fullName evidence="3">Sushi domain-containing protein</fullName>
    </recommendedName>
</protein>
<dbReference type="OrthoDB" id="6480633at2759"/>
<evidence type="ECO:0000313" key="2">
    <source>
        <dbReference type="Proteomes" id="UP000230423"/>
    </source>
</evidence>
<name>A0A2G9T7N8_TELCI</name>
<evidence type="ECO:0000313" key="1">
    <source>
        <dbReference type="EMBL" id="PIO53973.1"/>
    </source>
</evidence>
<keyword evidence="2" id="KW-1185">Reference proteome</keyword>
<accession>A0A2G9T7N8</accession>
<reference evidence="1 2" key="1">
    <citation type="submission" date="2015-09" db="EMBL/GenBank/DDBJ databases">
        <title>Draft genome of the parasitic nematode Teladorsagia circumcincta isolate WARC Sus (inbred).</title>
        <authorList>
            <person name="Mitreva M."/>
        </authorList>
    </citation>
    <scope>NUCLEOTIDE SEQUENCE [LARGE SCALE GENOMIC DNA]</scope>
    <source>
        <strain evidence="1 2">S</strain>
    </source>
</reference>
<organism evidence="1 2">
    <name type="scientific">Teladorsagia circumcincta</name>
    <name type="common">Brown stomach worm</name>
    <name type="synonym">Ostertagia circumcincta</name>
    <dbReference type="NCBI Taxonomy" id="45464"/>
    <lineage>
        <taxon>Eukaryota</taxon>
        <taxon>Metazoa</taxon>
        <taxon>Ecdysozoa</taxon>
        <taxon>Nematoda</taxon>
        <taxon>Chromadorea</taxon>
        <taxon>Rhabditida</taxon>
        <taxon>Rhabditina</taxon>
        <taxon>Rhabditomorpha</taxon>
        <taxon>Strongyloidea</taxon>
        <taxon>Trichostrongylidae</taxon>
        <taxon>Teladorsagia</taxon>
    </lineage>
</organism>
<evidence type="ECO:0008006" key="3">
    <source>
        <dbReference type="Google" id="ProtNLM"/>
    </source>
</evidence>
<proteinExistence type="predicted"/>
<gene>
    <name evidence="1" type="ORF">TELCIR_24674</name>
</gene>
<dbReference type="EMBL" id="KZ403463">
    <property type="protein sequence ID" value="PIO53973.1"/>
    <property type="molecule type" value="Genomic_DNA"/>
</dbReference>
<dbReference type="AlphaFoldDB" id="A0A2G9T7N8"/>
<sequence>MYPTEWGCMLSFLKEESLDRSTGGVRDAPLSHCSLNKCAPGASSLGDGQQTGTTSVLCTNGMWTPPTLGTCNSSTGIGGGGIGGIGG</sequence>
<dbReference type="Proteomes" id="UP000230423">
    <property type="component" value="Unassembled WGS sequence"/>
</dbReference>
<feature type="non-terminal residue" evidence="1">
    <location>
        <position position="87"/>
    </location>
</feature>